<reference evidence="2" key="1">
    <citation type="journal article" date="2009" name="Plant J.">
        <title>Comparative analysis of complete orthologous centromeres from two subspecies of rice reveals rapid variation of centromere organization and structure.</title>
        <authorList>
            <person name="Wu J."/>
            <person name="Fujisawa M."/>
            <person name="Tian Z."/>
            <person name="Yamagata H."/>
            <person name="Kamiya K."/>
            <person name="Shibata M."/>
            <person name="Hosokawa S."/>
            <person name="Ito Y."/>
            <person name="Hamada M."/>
            <person name="Katagiri S."/>
            <person name="Kurita K."/>
            <person name="Yamamoto M."/>
            <person name="Kikuta A."/>
            <person name="Machita K."/>
            <person name="Karasawa W."/>
            <person name="Kanamori H."/>
            <person name="Namiki N."/>
            <person name="Mizuno H."/>
            <person name="Ma J."/>
            <person name="Sasaki T."/>
            <person name="Matsumoto T."/>
        </authorList>
    </citation>
    <scope>NUCLEOTIDE SEQUENCE</scope>
</reference>
<dbReference type="Pfam" id="PF03732">
    <property type="entry name" value="Retrotrans_gag"/>
    <property type="match status" value="1"/>
</dbReference>
<dbReference type="CDD" id="cd00303">
    <property type="entry name" value="retropepsin_like"/>
    <property type="match status" value="1"/>
</dbReference>
<dbReference type="InterPro" id="IPR021109">
    <property type="entry name" value="Peptidase_aspartic_dom_sf"/>
</dbReference>
<accession>C8TFC1</accession>
<feature type="domain" description="Retrotransposon gag" evidence="1">
    <location>
        <begin position="80"/>
        <end position="169"/>
    </location>
</feature>
<dbReference type="Pfam" id="PF13650">
    <property type="entry name" value="Asp_protease_2"/>
    <property type="match status" value="1"/>
</dbReference>
<dbReference type="PANTHER" id="PTHR33067">
    <property type="entry name" value="RNA-DIRECTED DNA POLYMERASE-RELATED"/>
    <property type="match status" value="1"/>
</dbReference>
<gene>
    <name evidence="2" type="primary">K0116D04.22</name>
</gene>
<sequence length="483" mass="53848">MANKTLREFAALFADNVAIGPQVNIGDVDFDLKSSLITMAQASPFCGKPNEDAYAHLQQFLEICSMYTIKDVSPDAVRLQLFPFSLLGRAKQWFYANRAAVNTWDKCSMAFLSKFFPMGKTNALRGRISSFQQTRDESIPERWERLQEYVAACPHHGMDYWLILQNFYNELTLMSRDHLDAAAGGAFFSKTVQGAIDLIEKMVSNMGWSEERLQTRQRGMHTVKETELLAAKLDLLMKRLGDHEKRPQGTVKALDSHVTCEVCGNMGHSGNDYPETLLANETGRILGQPDSSLENVKAITTRGGHTQQQEIAPNNGGDQADGTMQQPVILHKLLEKKKDPGCPTITCSIGAQQFDQALCDLGASVNIMPKDVFDKLNFTVLAPTPMRLQLADSSVRYPAGIADDVPVKIRDFFIPVDFVVLDMDTGKETPLILGRPFLSTAGANIDVRTGSIRFHINGKEEKFEFQPRTEQCSMVRIKYGLNP</sequence>
<evidence type="ECO:0000313" key="2">
    <source>
        <dbReference type="EMBL" id="BAI39843.1"/>
    </source>
</evidence>
<name>C8TFC1_ORYSI</name>
<evidence type="ECO:0000259" key="1">
    <source>
        <dbReference type="Pfam" id="PF03732"/>
    </source>
</evidence>
<dbReference type="InterPro" id="IPR005162">
    <property type="entry name" value="Retrotrans_gag_dom"/>
</dbReference>
<organism evidence="2">
    <name type="scientific">Oryza sativa subsp. indica</name>
    <name type="common">Rice</name>
    <dbReference type="NCBI Taxonomy" id="39946"/>
    <lineage>
        <taxon>Eukaryota</taxon>
        <taxon>Viridiplantae</taxon>
        <taxon>Streptophyta</taxon>
        <taxon>Embryophyta</taxon>
        <taxon>Tracheophyta</taxon>
        <taxon>Spermatophyta</taxon>
        <taxon>Magnoliopsida</taxon>
        <taxon>Liliopsida</taxon>
        <taxon>Poales</taxon>
        <taxon>Poaceae</taxon>
        <taxon>BOP clade</taxon>
        <taxon>Oryzoideae</taxon>
        <taxon>Oryzeae</taxon>
        <taxon>Oryzinae</taxon>
        <taxon>Oryza</taxon>
        <taxon>Oryza sativa</taxon>
    </lineage>
</organism>
<dbReference type="SUPFAM" id="SSF50630">
    <property type="entry name" value="Acid proteases"/>
    <property type="match status" value="1"/>
</dbReference>
<proteinExistence type="predicted"/>
<dbReference type="PANTHER" id="PTHR33067:SF32">
    <property type="entry name" value="ASPARTIC PEPTIDASE DDI1-TYPE DOMAIN-CONTAINING PROTEIN"/>
    <property type="match status" value="1"/>
</dbReference>
<dbReference type="EMBL" id="AP009088">
    <property type="protein sequence ID" value="BAI39843.1"/>
    <property type="molecule type" value="Genomic_DNA"/>
</dbReference>
<dbReference type="AlphaFoldDB" id="C8TFC1"/>
<dbReference type="Gene3D" id="2.40.70.10">
    <property type="entry name" value="Acid Proteases"/>
    <property type="match status" value="1"/>
</dbReference>
<protein>
    <submittedName>
        <fullName evidence="2">Uncharacterized protein K0116D04.22</fullName>
    </submittedName>
</protein>